<evidence type="ECO:0000259" key="8">
    <source>
        <dbReference type="Pfam" id="PF00576"/>
    </source>
</evidence>
<evidence type="ECO:0000256" key="2">
    <source>
        <dbReference type="ARBA" id="ARBA00002704"/>
    </source>
</evidence>
<evidence type="ECO:0000256" key="1">
    <source>
        <dbReference type="ARBA" id="ARBA00001043"/>
    </source>
</evidence>
<gene>
    <name evidence="9" type="ORF">SAMN05216360_11138</name>
</gene>
<dbReference type="InterPro" id="IPR023418">
    <property type="entry name" value="Thyroxine_BS"/>
</dbReference>
<sequence length="127" mass="13783">MAGISTHVLDTDRGRPAAGVRIDFSVLEGEASEGGTSKGGTWRLVKSVVTNADGRTDQPILAPSEAKVGQYQLVFHVEDYFRDRPGTAEADIFIDNPVVRFAIFDPAQHYHVPMLCAPGSFTTYRGS</sequence>
<dbReference type="PANTHER" id="PTHR10395:SF7">
    <property type="entry name" value="5-HYDROXYISOURATE HYDROLASE"/>
    <property type="match status" value="1"/>
</dbReference>
<evidence type="ECO:0000313" key="10">
    <source>
        <dbReference type="Proteomes" id="UP000198704"/>
    </source>
</evidence>
<dbReference type="NCBIfam" id="TIGR02962">
    <property type="entry name" value="hdxy_isourate"/>
    <property type="match status" value="1"/>
</dbReference>
<reference evidence="10" key="1">
    <citation type="submission" date="2016-10" db="EMBL/GenBank/DDBJ databases">
        <authorList>
            <person name="Varghese N."/>
            <person name="Submissions S."/>
        </authorList>
    </citation>
    <scope>NUCLEOTIDE SEQUENCE [LARGE SCALE GENOMIC DNA]</scope>
    <source>
        <strain evidence="10">BL47</strain>
    </source>
</reference>
<dbReference type="EC" id="3.5.2.17" evidence="7"/>
<comment type="subunit">
    <text evidence="4 7">Homotetramer.</text>
</comment>
<dbReference type="Gene3D" id="2.60.40.180">
    <property type="entry name" value="Transthyretin/hydroxyisourate hydrolase domain"/>
    <property type="match status" value="1"/>
</dbReference>
<comment type="function">
    <text evidence="2">Catalyzes the hydrolysis of 5-hydroxyisourate (HIU) to 2-oxo-4-hydroxy-4-carboxy-5-ureidoimidazoline (OHCU).</text>
</comment>
<dbReference type="CDD" id="cd05822">
    <property type="entry name" value="TLP_HIUase"/>
    <property type="match status" value="1"/>
</dbReference>
<dbReference type="InterPro" id="IPR014306">
    <property type="entry name" value="Hydroxyisourate_hydrolase"/>
</dbReference>
<evidence type="ECO:0000256" key="3">
    <source>
        <dbReference type="ARBA" id="ARBA00009850"/>
    </source>
</evidence>
<dbReference type="AlphaFoldDB" id="A0A1H0E3R3"/>
<keyword evidence="10" id="KW-1185">Reference proteome</keyword>
<evidence type="ECO:0000256" key="5">
    <source>
        <dbReference type="ARBA" id="ARBA00022631"/>
    </source>
</evidence>
<organism evidence="9 10">
    <name type="scientific">Methylobacterium phyllostachyos</name>
    <dbReference type="NCBI Taxonomy" id="582672"/>
    <lineage>
        <taxon>Bacteria</taxon>
        <taxon>Pseudomonadati</taxon>
        <taxon>Pseudomonadota</taxon>
        <taxon>Alphaproteobacteria</taxon>
        <taxon>Hyphomicrobiales</taxon>
        <taxon>Methylobacteriaceae</taxon>
        <taxon>Methylobacterium</taxon>
    </lineage>
</organism>
<evidence type="ECO:0000256" key="6">
    <source>
        <dbReference type="ARBA" id="ARBA00022801"/>
    </source>
</evidence>
<dbReference type="Pfam" id="PF00576">
    <property type="entry name" value="Transthyretin"/>
    <property type="match status" value="1"/>
</dbReference>
<dbReference type="InterPro" id="IPR023416">
    <property type="entry name" value="Transthyretin/HIU_hydrolase_d"/>
</dbReference>
<dbReference type="EMBL" id="FNHS01000011">
    <property type="protein sequence ID" value="SDN76933.1"/>
    <property type="molecule type" value="Genomic_DNA"/>
</dbReference>
<keyword evidence="6 7" id="KW-0378">Hydrolase</keyword>
<dbReference type="GO" id="GO:0033971">
    <property type="term" value="F:hydroxyisourate hydrolase activity"/>
    <property type="evidence" value="ECO:0007669"/>
    <property type="project" value="UniProtKB-EC"/>
</dbReference>
<dbReference type="Proteomes" id="UP000198704">
    <property type="component" value="Unassembled WGS sequence"/>
</dbReference>
<comment type="similarity">
    <text evidence="3 7">Belongs to the transthyretin family. 5-hydroxyisourate hydrolase subfamily.</text>
</comment>
<dbReference type="OrthoDB" id="9800909at2"/>
<protein>
    <recommendedName>
        <fullName evidence="7">5-hydroxyisourate hydrolase</fullName>
        <shortName evidence="7">HIU hydrolase</shortName>
        <shortName evidence="7">HIUHase</shortName>
        <ecNumber evidence="7">3.5.2.17</ecNumber>
    </recommendedName>
</protein>
<dbReference type="STRING" id="582672.SAMN05216360_11138"/>
<feature type="domain" description="Transthyretin/hydroxyisourate hydrolase" evidence="8">
    <location>
        <begin position="4"/>
        <end position="126"/>
    </location>
</feature>
<dbReference type="InterPro" id="IPR036817">
    <property type="entry name" value="Transthyretin/HIU_hydrolase_sf"/>
</dbReference>
<evidence type="ECO:0000256" key="7">
    <source>
        <dbReference type="RuleBase" id="RU361270"/>
    </source>
</evidence>
<keyword evidence="5 7" id="KW-0659">Purine metabolism</keyword>
<dbReference type="PROSITE" id="PS00768">
    <property type="entry name" value="TRANSTHYRETIN_1"/>
    <property type="match status" value="1"/>
</dbReference>
<evidence type="ECO:0000313" key="9">
    <source>
        <dbReference type="EMBL" id="SDN76933.1"/>
    </source>
</evidence>
<accession>A0A1H0E3R3</accession>
<comment type="catalytic activity">
    <reaction evidence="1 7">
        <text>5-hydroxyisourate + H2O = 5-hydroxy-2-oxo-4-ureido-2,5-dihydro-1H-imidazole-5-carboxylate + H(+)</text>
        <dbReference type="Rhea" id="RHEA:23736"/>
        <dbReference type="ChEBI" id="CHEBI:15377"/>
        <dbReference type="ChEBI" id="CHEBI:15378"/>
        <dbReference type="ChEBI" id="CHEBI:18072"/>
        <dbReference type="ChEBI" id="CHEBI:58639"/>
        <dbReference type="EC" id="3.5.2.17"/>
    </reaction>
</comment>
<dbReference type="GO" id="GO:0006144">
    <property type="term" value="P:purine nucleobase metabolic process"/>
    <property type="evidence" value="ECO:0007669"/>
    <property type="project" value="UniProtKB-KW"/>
</dbReference>
<proteinExistence type="inferred from homology"/>
<dbReference type="SUPFAM" id="SSF49472">
    <property type="entry name" value="Transthyretin (synonym: prealbumin)"/>
    <property type="match status" value="1"/>
</dbReference>
<dbReference type="PANTHER" id="PTHR10395">
    <property type="entry name" value="URICASE AND TRANSTHYRETIN-RELATED"/>
    <property type="match status" value="1"/>
</dbReference>
<dbReference type="RefSeq" id="WP_091718138.1">
    <property type="nucleotide sequence ID" value="NZ_FNHS01000011.1"/>
</dbReference>
<evidence type="ECO:0000256" key="4">
    <source>
        <dbReference type="ARBA" id="ARBA00011881"/>
    </source>
</evidence>
<name>A0A1H0E3R3_9HYPH</name>